<proteinExistence type="predicted"/>
<dbReference type="EMBL" id="JAUTXU010000417">
    <property type="protein sequence ID" value="KAK3680948.1"/>
    <property type="molecule type" value="Genomic_DNA"/>
</dbReference>
<accession>A0ACC3M9K8</accession>
<name>A0ACC3M9K8_9PEZI</name>
<evidence type="ECO:0000313" key="1">
    <source>
        <dbReference type="EMBL" id="KAK3680948.1"/>
    </source>
</evidence>
<dbReference type="Proteomes" id="UP001281147">
    <property type="component" value="Unassembled WGS sequence"/>
</dbReference>
<protein>
    <submittedName>
        <fullName evidence="1">Uncharacterized protein</fullName>
    </submittedName>
</protein>
<reference evidence="1" key="1">
    <citation type="submission" date="2023-07" db="EMBL/GenBank/DDBJ databases">
        <title>Black Yeasts Isolated from many extreme environments.</title>
        <authorList>
            <person name="Coleine C."/>
            <person name="Stajich J.E."/>
            <person name="Selbmann L."/>
        </authorList>
    </citation>
    <scope>NUCLEOTIDE SEQUENCE</scope>
    <source>
        <strain evidence="1">CCFEE 5714</strain>
    </source>
</reference>
<gene>
    <name evidence="1" type="ORF">LTR37_021021</name>
</gene>
<evidence type="ECO:0000313" key="2">
    <source>
        <dbReference type="Proteomes" id="UP001281147"/>
    </source>
</evidence>
<organism evidence="1 2">
    <name type="scientific">Vermiconidia calcicola</name>
    <dbReference type="NCBI Taxonomy" id="1690605"/>
    <lineage>
        <taxon>Eukaryota</taxon>
        <taxon>Fungi</taxon>
        <taxon>Dikarya</taxon>
        <taxon>Ascomycota</taxon>
        <taxon>Pezizomycotina</taxon>
        <taxon>Dothideomycetes</taxon>
        <taxon>Dothideomycetidae</taxon>
        <taxon>Mycosphaerellales</taxon>
        <taxon>Extremaceae</taxon>
        <taxon>Vermiconidia</taxon>
    </lineage>
</organism>
<sequence length="131" mass="14270">MSEDSKSGSSTRLKLTSLAKWNAVQGGSLSFFNNGVGFAKDGYCRTVEGDKRHLSIAAIMTHAFHQSEFGDDDYKGISAGQKTCISAHDFKKAIVEMGPDMGPKVYLSATHDKALDVVSMSELKRYATKEK</sequence>
<keyword evidence="2" id="KW-1185">Reference proteome</keyword>
<comment type="caution">
    <text evidence="1">The sequence shown here is derived from an EMBL/GenBank/DDBJ whole genome shotgun (WGS) entry which is preliminary data.</text>
</comment>